<gene>
    <name evidence="3" type="ORF">PIIN_02602</name>
</gene>
<name>G4TBN1_SERID</name>
<feature type="compositionally biased region" description="Basic and acidic residues" evidence="2">
    <location>
        <begin position="523"/>
        <end position="533"/>
    </location>
</feature>
<dbReference type="eggNOG" id="KOG2637">
    <property type="taxonomic scope" value="Eukaryota"/>
</dbReference>
<evidence type="ECO:0000313" key="4">
    <source>
        <dbReference type="Proteomes" id="UP000007148"/>
    </source>
</evidence>
<feature type="compositionally biased region" description="Basic and acidic residues" evidence="2">
    <location>
        <begin position="21"/>
        <end position="44"/>
    </location>
</feature>
<dbReference type="EMBL" id="CAFZ01000039">
    <property type="protein sequence ID" value="CCA68739.1"/>
    <property type="molecule type" value="Genomic_DNA"/>
</dbReference>
<evidence type="ECO:0000256" key="2">
    <source>
        <dbReference type="SAM" id="MobiDB-lite"/>
    </source>
</evidence>
<dbReference type="STRING" id="1109443.G4TBN1"/>
<feature type="compositionally biased region" description="Acidic residues" evidence="2">
    <location>
        <begin position="456"/>
        <end position="468"/>
    </location>
</feature>
<dbReference type="OMA" id="TAQHFTL"/>
<feature type="region of interest" description="Disordered" evidence="2">
    <location>
        <begin position="306"/>
        <end position="326"/>
    </location>
</feature>
<dbReference type="HOGENOM" id="CLU_028555_0_0_1"/>
<dbReference type="InterPro" id="IPR007307">
    <property type="entry name" value="Ltv1"/>
</dbReference>
<evidence type="ECO:0000256" key="1">
    <source>
        <dbReference type="ARBA" id="ARBA00009078"/>
    </source>
</evidence>
<dbReference type="AlphaFoldDB" id="G4TBN1"/>
<dbReference type="PANTHER" id="PTHR21531:SF0">
    <property type="entry name" value="PROTEIN LTV1 HOMOLOG"/>
    <property type="match status" value="1"/>
</dbReference>
<accession>G4TBN1</accession>
<protein>
    <submittedName>
        <fullName evidence="3">Related to LTV1-low-temperature viability protein</fullName>
    </submittedName>
</protein>
<dbReference type="FunCoup" id="G4TBN1">
    <property type="interactions" value="293"/>
</dbReference>
<dbReference type="GO" id="GO:0000056">
    <property type="term" value="P:ribosomal small subunit export from nucleus"/>
    <property type="evidence" value="ECO:0007669"/>
    <property type="project" value="TreeGrafter"/>
</dbReference>
<evidence type="ECO:0000313" key="3">
    <source>
        <dbReference type="EMBL" id="CCA68739.1"/>
    </source>
</evidence>
<organism evidence="3 4">
    <name type="scientific">Serendipita indica (strain DSM 11827)</name>
    <name type="common">Root endophyte fungus</name>
    <name type="synonym">Piriformospora indica</name>
    <dbReference type="NCBI Taxonomy" id="1109443"/>
    <lineage>
        <taxon>Eukaryota</taxon>
        <taxon>Fungi</taxon>
        <taxon>Dikarya</taxon>
        <taxon>Basidiomycota</taxon>
        <taxon>Agaricomycotina</taxon>
        <taxon>Agaricomycetes</taxon>
        <taxon>Sebacinales</taxon>
        <taxon>Serendipitaceae</taxon>
        <taxon>Serendipita</taxon>
    </lineage>
</organism>
<comment type="caution">
    <text evidence="3">The sequence shown here is derived from an EMBL/GenBank/DDBJ whole genome shotgun (WGS) entry which is preliminary data.</text>
</comment>
<feature type="region of interest" description="Disordered" evidence="2">
    <location>
        <begin position="1"/>
        <end position="68"/>
    </location>
</feature>
<dbReference type="GO" id="GO:0042274">
    <property type="term" value="P:ribosomal small subunit biogenesis"/>
    <property type="evidence" value="ECO:0007669"/>
    <property type="project" value="InterPro"/>
</dbReference>
<feature type="compositionally biased region" description="Basic and acidic residues" evidence="2">
    <location>
        <begin position="478"/>
        <end position="516"/>
    </location>
</feature>
<feature type="compositionally biased region" description="Acidic residues" evidence="2">
    <location>
        <begin position="306"/>
        <end position="323"/>
    </location>
</feature>
<keyword evidence="4" id="KW-1185">Reference proteome</keyword>
<reference evidence="3 4" key="1">
    <citation type="journal article" date="2011" name="PLoS Pathog.">
        <title>Endophytic Life Strategies Decoded by Genome and Transcriptome Analyses of the Mutualistic Root Symbiont Piriformospora indica.</title>
        <authorList>
            <person name="Zuccaro A."/>
            <person name="Lahrmann U."/>
            <person name="Guldener U."/>
            <person name="Langen G."/>
            <person name="Pfiffi S."/>
            <person name="Biedenkopf D."/>
            <person name="Wong P."/>
            <person name="Samans B."/>
            <person name="Grimm C."/>
            <person name="Basiewicz M."/>
            <person name="Murat C."/>
            <person name="Martin F."/>
            <person name="Kogel K.H."/>
        </authorList>
    </citation>
    <scope>NUCLEOTIDE SEQUENCE [LARGE SCALE GENOMIC DNA]</scope>
    <source>
        <strain evidence="3 4">DSM 11827</strain>
    </source>
</reference>
<feature type="region of interest" description="Disordered" evidence="2">
    <location>
        <begin position="452"/>
        <end position="533"/>
    </location>
</feature>
<feature type="compositionally biased region" description="Low complexity" evidence="2">
    <location>
        <begin position="270"/>
        <end position="281"/>
    </location>
</feature>
<comment type="similarity">
    <text evidence="1">Belongs to the LTV1 family.</text>
</comment>
<dbReference type="Pfam" id="PF04180">
    <property type="entry name" value="LTV"/>
    <property type="match status" value="1"/>
</dbReference>
<dbReference type="Proteomes" id="UP000007148">
    <property type="component" value="Unassembled WGS sequence"/>
</dbReference>
<dbReference type="GO" id="GO:0005634">
    <property type="term" value="C:nucleus"/>
    <property type="evidence" value="ECO:0007669"/>
    <property type="project" value="TreeGrafter"/>
</dbReference>
<dbReference type="InParanoid" id="G4TBN1"/>
<dbReference type="GO" id="GO:0030688">
    <property type="term" value="C:preribosome, small subunit precursor"/>
    <property type="evidence" value="ECO:0007669"/>
    <property type="project" value="TreeGrafter"/>
</dbReference>
<proteinExistence type="inferred from homology"/>
<dbReference type="OrthoDB" id="5852896at2759"/>
<sequence length="533" mass="60750">MPPKSIFRQPGARNFQLVHRSQRDPLIHDPEASTHVLKEFERKNAKGKGVPQDQDTDSQTGAQRAPGEAALYGIYYDDREYDYTQHLRTVGVEERGVDSILIEAPLRPERRGKKNAVFDLIPKEALPSEKEIAPNYESQQAIPSALTGFQPDMDPHLRQTLEALDDEAFVDEGLEDDFFGQLLADGEREEDEVVEYEFHEDGLIDASSKEVEAQDPEDWQNRFAKFKLEQKSRIDNGSVMDGASEGGDTLGRLPSLSVAGAKKRRRKGTSDASGCSMSSSSMFRNEGLTRLDEQFERFEAEYELNEEEEAFISDGDSDSDSDSAPDLITTREDFEAVLDEFLAQEQVGKKLQPRLEGGTPQEKLNTLRRALVGEDDRELELKRRQALLDREDRDDRPMPMPVDIDQQKERWDCETILSTVSNLENHPRFIKLTQSKNVKRIRLDTKTGLPTLEETKIDEESEASSDEELPMKVTTTRPKNESAEEKKARKQAVKQERQERRKEKKSTKDTFSNERKQQKKALSTREKGGVRKL</sequence>
<dbReference type="PANTHER" id="PTHR21531">
    <property type="entry name" value="LOW-TEMPERATURE VIABILITY PROTEIN LTV1-RELATED"/>
    <property type="match status" value="1"/>
</dbReference>
<feature type="region of interest" description="Disordered" evidence="2">
    <location>
        <begin position="234"/>
        <end position="287"/>
    </location>
</feature>
<dbReference type="GO" id="GO:0005829">
    <property type="term" value="C:cytosol"/>
    <property type="evidence" value="ECO:0007669"/>
    <property type="project" value="TreeGrafter"/>
</dbReference>